<gene>
    <name evidence="3" type="ORF">A2196_02205</name>
</gene>
<comment type="caution">
    <text evidence="3">The sequence shown here is derived from an EMBL/GenBank/DDBJ whole genome shotgun (WGS) entry which is preliminary data.</text>
</comment>
<feature type="chain" id="PRO_5009518780" description="DUF5667 domain-containing protein" evidence="2">
    <location>
        <begin position="22"/>
        <end position="156"/>
    </location>
</feature>
<protein>
    <recommendedName>
        <fullName evidence="5">DUF5667 domain-containing protein</fullName>
    </recommendedName>
</protein>
<evidence type="ECO:0008006" key="5">
    <source>
        <dbReference type="Google" id="ProtNLM"/>
    </source>
</evidence>
<feature type="region of interest" description="Disordered" evidence="1">
    <location>
        <begin position="95"/>
        <end position="120"/>
    </location>
</feature>
<evidence type="ECO:0000256" key="2">
    <source>
        <dbReference type="SAM" id="SignalP"/>
    </source>
</evidence>
<feature type="signal peptide" evidence="2">
    <location>
        <begin position="1"/>
        <end position="21"/>
    </location>
</feature>
<dbReference type="Proteomes" id="UP000176751">
    <property type="component" value="Unassembled WGS sequence"/>
</dbReference>
<sequence length="156" mass="17799">MAIVGLALVGTVLFGAVNTFAQSAVSDQNSMSSLVQKIADKFGLNKDEVQAVFDQNRQEHQAQMQTRFEDQLTQAVTDGKITEEQKQLILQKHKELQENRQSKMEEMKDMSVEERRTAMEKERQELENWAKENGIDLKYLMGGFKGHFGGFRGGWK</sequence>
<reference evidence="3 4" key="1">
    <citation type="journal article" date="2016" name="Nat. Commun.">
        <title>Thousands of microbial genomes shed light on interconnected biogeochemical processes in an aquifer system.</title>
        <authorList>
            <person name="Anantharaman K."/>
            <person name="Brown C.T."/>
            <person name="Hug L.A."/>
            <person name="Sharon I."/>
            <person name="Castelle C.J."/>
            <person name="Probst A.J."/>
            <person name="Thomas B.C."/>
            <person name="Singh A."/>
            <person name="Wilkins M.J."/>
            <person name="Karaoz U."/>
            <person name="Brodie E.L."/>
            <person name="Williams K.H."/>
            <person name="Hubbard S.S."/>
            <person name="Banfield J.F."/>
        </authorList>
    </citation>
    <scope>NUCLEOTIDE SEQUENCE [LARGE SCALE GENOMIC DNA]</scope>
</reference>
<evidence type="ECO:0000313" key="4">
    <source>
        <dbReference type="Proteomes" id="UP000176751"/>
    </source>
</evidence>
<dbReference type="STRING" id="1797737.A2196_02205"/>
<name>A0A1F5HCC0_9BACT</name>
<keyword evidence="2" id="KW-0732">Signal</keyword>
<accession>A0A1F5HCC0</accession>
<organism evidence="3 4">
    <name type="scientific">Candidatus Curtissbacteria bacterium RIFOXYA1_FULL_41_14</name>
    <dbReference type="NCBI Taxonomy" id="1797737"/>
    <lineage>
        <taxon>Bacteria</taxon>
        <taxon>Candidatus Curtissiibacteriota</taxon>
    </lineage>
</organism>
<proteinExistence type="predicted"/>
<evidence type="ECO:0000256" key="1">
    <source>
        <dbReference type="SAM" id="MobiDB-lite"/>
    </source>
</evidence>
<evidence type="ECO:0000313" key="3">
    <source>
        <dbReference type="EMBL" id="OGE01675.1"/>
    </source>
</evidence>
<dbReference type="AlphaFoldDB" id="A0A1F5HCC0"/>
<dbReference type="EMBL" id="MFCA01000025">
    <property type="protein sequence ID" value="OGE01675.1"/>
    <property type="molecule type" value="Genomic_DNA"/>
</dbReference>